<name>A0A370E2Z7_9GAMM</name>
<dbReference type="EMBL" id="QFXD01000037">
    <property type="protein sequence ID" value="RDH92981.1"/>
    <property type="molecule type" value="Genomic_DNA"/>
</dbReference>
<evidence type="ECO:0000313" key="6">
    <source>
        <dbReference type="Proteomes" id="UP000255508"/>
    </source>
</evidence>
<evidence type="ECO:0000256" key="2">
    <source>
        <dbReference type="ARBA" id="ARBA00022676"/>
    </source>
</evidence>
<dbReference type="PANTHER" id="PTHR43685:SF5">
    <property type="entry name" value="GLYCOSYLTRANSFERASE EPSE-RELATED"/>
    <property type="match status" value="1"/>
</dbReference>
<comment type="caution">
    <text evidence="5">The sequence shown here is derived from an EMBL/GenBank/DDBJ whole genome shotgun (WGS) entry which is preliminary data.</text>
</comment>
<dbReference type="Gene3D" id="3.40.50.720">
    <property type="entry name" value="NAD(P)-binding Rossmann-like Domain"/>
    <property type="match status" value="1"/>
</dbReference>
<dbReference type="AlphaFoldDB" id="A0A370E2Z7"/>
<feature type="domain" description="Glycosyltransferase 2-like" evidence="4">
    <location>
        <begin position="11"/>
        <end position="176"/>
    </location>
</feature>
<evidence type="ECO:0000313" key="5">
    <source>
        <dbReference type="EMBL" id="RDH92981.1"/>
    </source>
</evidence>
<reference evidence="5 6" key="1">
    <citation type="journal article" date="2018" name="ISME J.">
        <title>Endosymbiont genomes yield clues of tubeworm success.</title>
        <authorList>
            <person name="Li Y."/>
            <person name="Liles M.R."/>
            <person name="Halanych K.M."/>
        </authorList>
    </citation>
    <scope>NUCLEOTIDE SEQUENCE [LARGE SCALE GENOMIC DNA]</scope>
    <source>
        <strain evidence="5">A1422</strain>
    </source>
</reference>
<dbReference type="InterPro" id="IPR029044">
    <property type="entry name" value="Nucleotide-diphossugar_trans"/>
</dbReference>
<dbReference type="PANTHER" id="PTHR43685">
    <property type="entry name" value="GLYCOSYLTRANSFERASE"/>
    <property type="match status" value="1"/>
</dbReference>
<evidence type="ECO:0000259" key="4">
    <source>
        <dbReference type="Pfam" id="PF00535"/>
    </source>
</evidence>
<sequence>MGKHLLIKLEIILPFRDAATTLDACLISIRQQSFQDFRLLAINDHSRDDSCSVVQQHANCDKRIRLLHNPHPGLVNALNFGLMQATSPLIARMDADDLMGQQRLQLQVDYLQQNKIITLVGCQVRLFPETLIHAGYREYVRWQNQCLDPDEIAADIYIESPFAHPSVMFRRKAIIETGGYREGMFPEDYDLWFRLYLAGYRMAKLPQILLDWRESENRTSRQDPRCSREAFDQLRAHYLARDPLLLARRDELVIWGAGRKTRKRCQQLLKQGFQVKAWIDIDPRKIGNRLQGIPVVSPEWLLQESKPFVLVYVTNHGARDLIRQELEDMGYRRGVDYLMVG</sequence>
<keyword evidence="2" id="KW-0328">Glycosyltransferase</keyword>
<protein>
    <submittedName>
        <fullName evidence="5">Glycosyl transferase</fullName>
    </submittedName>
</protein>
<organism evidence="5 6">
    <name type="scientific">endosymbiont of Lamellibrachia luymesi</name>
    <dbReference type="NCBI Taxonomy" id="2200907"/>
    <lineage>
        <taxon>Bacteria</taxon>
        <taxon>Pseudomonadati</taxon>
        <taxon>Pseudomonadota</taxon>
        <taxon>Gammaproteobacteria</taxon>
        <taxon>sulfur-oxidizing symbionts</taxon>
    </lineage>
</organism>
<dbReference type="InterPro" id="IPR001173">
    <property type="entry name" value="Glyco_trans_2-like"/>
</dbReference>
<evidence type="ECO:0000256" key="3">
    <source>
        <dbReference type="ARBA" id="ARBA00022679"/>
    </source>
</evidence>
<proteinExistence type="inferred from homology"/>
<evidence type="ECO:0000256" key="1">
    <source>
        <dbReference type="ARBA" id="ARBA00006739"/>
    </source>
</evidence>
<keyword evidence="3 5" id="KW-0808">Transferase</keyword>
<gene>
    <name evidence="5" type="ORF">DIZ79_01910</name>
</gene>
<comment type="similarity">
    <text evidence="1">Belongs to the glycosyltransferase 2 family.</text>
</comment>
<dbReference type="SUPFAM" id="SSF53448">
    <property type="entry name" value="Nucleotide-diphospho-sugar transferases"/>
    <property type="match status" value="1"/>
</dbReference>
<dbReference type="InterPro" id="IPR050834">
    <property type="entry name" value="Glycosyltransf_2"/>
</dbReference>
<accession>A0A370E2Z7</accession>
<dbReference type="Gene3D" id="3.90.550.10">
    <property type="entry name" value="Spore Coat Polysaccharide Biosynthesis Protein SpsA, Chain A"/>
    <property type="match status" value="1"/>
</dbReference>
<dbReference type="Pfam" id="PF00535">
    <property type="entry name" value="Glycos_transf_2"/>
    <property type="match status" value="1"/>
</dbReference>
<dbReference type="GO" id="GO:0016757">
    <property type="term" value="F:glycosyltransferase activity"/>
    <property type="evidence" value="ECO:0007669"/>
    <property type="project" value="UniProtKB-KW"/>
</dbReference>
<dbReference type="Proteomes" id="UP000255508">
    <property type="component" value="Unassembled WGS sequence"/>
</dbReference>